<gene>
    <name evidence="4" type="ORF">Nepgr_027503</name>
</gene>
<sequence length="453" mass="50962">MGSDGEDQYPREQPPHQQAPTQYSKLKLLLLVILTNLLTIFFLTAPNLSSHAAKHLNLPLREEFATSLLLLLRQLNATRGHLVASQSRVSTLHKKLTSANLLVRSLLIQLNDSSSNSSRATELDKFNGVLTGRSSSELGLVLGAHKLPLGHSPRTGTDEVYQPVGAGNCLLYKDELVQFMSYDVEGECPVDDVFSQRLMLKGCEPLPRRRCHPKSPAGYVEPAPLPKSLWAMPPDTSIIWDPYSCKNYKCQMDREKAPGFYDCKDCFNLHGREKTRWLSDTGGLDYGVDQVLGMKPPGTIRIGLDIGGGSGTFAARMRERNITIVTTTMNLDGPFNSFIASRGLVPLHVSVSQRLPLFENTMDMVHSMHVLSNWIPDAMLEFTLYDIYRVLRPGGLFWLDHFFCRGLQLNQTYAPMIDRIGFKKLRSNVGMKLDRGLQEREWYFSALFEKPMN</sequence>
<dbReference type="Gene3D" id="3.40.50.150">
    <property type="entry name" value="Vaccinia Virus protein VP39"/>
    <property type="match status" value="1"/>
</dbReference>
<dbReference type="GO" id="GO:0008757">
    <property type="term" value="F:S-adenosylmethionine-dependent methyltransferase activity"/>
    <property type="evidence" value="ECO:0007669"/>
    <property type="project" value="InterPro"/>
</dbReference>
<keyword evidence="2" id="KW-1133">Transmembrane helix</keyword>
<reference evidence="4" key="1">
    <citation type="submission" date="2023-05" db="EMBL/GenBank/DDBJ databases">
        <title>Nepenthes gracilis genome sequencing.</title>
        <authorList>
            <person name="Fukushima K."/>
        </authorList>
    </citation>
    <scope>NUCLEOTIDE SEQUENCE</scope>
    <source>
        <strain evidence="4">SING2019-196</strain>
    </source>
</reference>
<protein>
    <recommendedName>
        <fullName evidence="3">Methyltransferase type 11 domain-containing protein</fullName>
    </recommendedName>
</protein>
<feature type="region of interest" description="Disordered" evidence="1">
    <location>
        <begin position="1"/>
        <end position="20"/>
    </location>
</feature>
<dbReference type="InterPro" id="IPR029063">
    <property type="entry name" value="SAM-dependent_MTases_sf"/>
</dbReference>
<dbReference type="SUPFAM" id="SSF53335">
    <property type="entry name" value="S-adenosyl-L-methionine-dependent methyltransferases"/>
    <property type="match status" value="1"/>
</dbReference>
<dbReference type="Pfam" id="PF08241">
    <property type="entry name" value="Methyltransf_11"/>
    <property type="match status" value="1"/>
</dbReference>
<feature type="domain" description="Methyltransferase type 11" evidence="3">
    <location>
        <begin position="304"/>
        <end position="398"/>
    </location>
</feature>
<dbReference type="EMBL" id="BSYO01000029">
    <property type="protein sequence ID" value="GMH25660.1"/>
    <property type="molecule type" value="Genomic_DNA"/>
</dbReference>
<keyword evidence="5" id="KW-1185">Reference proteome</keyword>
<dbReference type="InterPro" id="IPR053223">
    <property type="entry name" value="Prob_Methyltransferase"/>
</dbReference>
<dbReference type="Proteomes" id="UP001279734">
    <property type="component" value="Unassembled WGS sequence"/>
</dbReference>
<dbReference type="PANTHER" id="PTHR44067">
    <property type="entry name" value="S-ADENOSYL-L-METHIONINE-DEPENDENT METHYLTRANSFERASE SUPERFAMILY PROTEIN-RELATED"/>
    <property type="match status" value="1"/>
</dbReference>
<evidence type="ECO:0000259" key="3">
    <source>
        <dbReference type="Pfam" id="PF08241"/>
    </source>
</evidence>
<dbReference type="InterPro" id="IPR013216">
    <property type="entry name" value="Methyltransf_11"/>
</dbReference>
<evidence type="ECO:0000256" key="1">
    <source>
        <dbReference type="SAM" id="MobiDB-lite"/>
    </source>
</evidence>
<evidence type="ECO:0000313" key="5">
    <source>
        <dbReference type="Proteomes" id="UP001279734"/>
    </source>
</evidence>
<keyword evidence="2" id="KW-0812">Transmembrane</keyword>
<keyword evidence="2" id="KW-0472">Membrane</keyword>
<organism evidence="4 5">
    <name type="scientific">Nepenthes gracilis</name>
    <name type="common">Slender pitcher plant</name>
    <dbReference type="NCBI Taxonomy" id="150966"/>
    <lineage>
        <taxon>Eukaryota</taxon>
        <taxon>Viridiplantae</taxon>
        <taxon>Streptophyta</taxon>
        <taxon>Embryophyta</taxon>
        <taxon>Tracheophyta</taxon>
        <taxon>Spermatophyta</taxon>
        <taxon>Magnoliopsida</taxon>
        <taxon>eudicotyledons</taxon>
        <taxon>Gunneridae</taxon>
        <taxon>Pentapetalae</taxon>
        <taxon>Caryophyllales</taxon>
        <taxon>Nepenthaceae</taxon>
        <taxon>Nepenthes</taxon>
    </lineage>
</organism>
<proteinExistence type="predicted"/>
<accession>A0AAD3T9Z3</accession>
<comment type="caution">
    <text evidence="4">The sequence shown here is derived from an EMBL/GenBank/DDBJ whole genome shotgun (WGS) entry which is preliminary data.</text>
</comment>
<feature type="transmembrane region" description="Helical" evidence="2">
    <location>
        <begin position="28"/>
        <end position="48"/>
    </location>
</feature>
<name>A0AAD3T9Z3_NEPGR</name>
<dbReference type="CDD" id="cd02440">
    <property type="entry name" value="AdoMet_MTases"/>
    <property type="match status" value="1"/>
</dbReference>
<evidence type="ECO:0000256" key="2">
    <source>
        <dbReference type="SAM" id="Phobius"/>
    </source>
</evidence>
<dbReference type="AlphaFoldDB" id="A0AAD3T9Z3"/>
<evidence type="ECO:0000313" key="4">
    <source>
        <dbReference type="EMBL" id="GMH25660.1"/>
    </source>
</evidence>
<dbReference type="PANTHER" id="PTHR44067:SF10">
    <property type="entry name" value="S-ADENOSYL-L-METHIONINE-DEPENDENT METHYLTRANSFERASE SUPERFAMILY PROTEIN"/>
    <property type="match status" value="1"/>
</dbReference>